<dbReference type="AlphaFoldDB" id="A0A4R3YTX4"/>
<dbReference type="PANTHER" id="PTHR11328">
    <property type="entry name" value="MAJOR FACILITATOR SUPERFAMILY DOMAIN-CONTAINING PROTEIN"/>
    <property type="match status" value="1"/>
</dbReference>
<dbReference type="Pfam" id="PF13347">
    <property type="entry name" value="MFS_2"/>
    <property type="match status" value="1"/>
</dbReference>
<dbReference type="InterPro" id="IPR001927">
    <property type="entry name" value="Na/Gal_symport"/>
</dbReference>
<gene>
    <name evidence="9" type="ORF">EDC52_106109</name>
</gene>
<keyword evidence="7 8" id="KW-0472">Membrane</keyword>
<reference evidence="9 10" key="1">
    <citation type="submission" date="2019-03" db="EMBL/GenBank/DDBJ databases">
        <title>Genomic Encyclopedia of Type Strains, Phase IV (KMG-IV): sequencing the most valuable type-strain genomes for metagenomic binning, comparative biology and taxonomic classification.</title>
        <authorList>
            <person name="Goeker M."/>
        </authorList>
    </citation>
    <scope>NUCLEOTIDE SEQUENCE [LARGE SCALE GENOMIC DNA]</scope>
    <source>
        <strain evidence="9 10">DSM 19580</strain>
    </source>
</reference>
<feature type="transmembrane region" description="Helical" evidence="8">
    <location>
        <begin position="163"/>
        <end position="181"/>
    </location>
</feature>
<evidence type="ECO:0000256" key="7">
    <source>
        <dbReference type="ARBA" id="ARBA00023136"/>
    </source>
</evidence>
<comment type="caution">
    <text evidence="9">The sequence shown here is derived from an EMBL/GenBank/DDBJ whole genome shotgun (WGS) entry which is preliminary data.</text>
</comment>
<dbReference type="Proteomes" id="UP000295719">
    <property type="component" value="Unassembled WGS sequence"/>
</dbReference>
<dbReference type="Gene3D" id="1.20.1250.20">
    <property type="entry name" value="MFS general substrate transporter like domains"/>
    <property type="match status" value="1"/>
</dbReference>
<feature type="transmembrane region" description="Helical" evidence="8">
    <location>
        <begin position="122"/>
        <end position="142"/>
    </location>
</feature>
<dbReference type="CDD" id="cd17332">
    <property type="entry name" value="MFS_MelB_like"/>
    <property type="match status" value="1"/>
</dbReference>
<keyword evidence="10" id="KW-1185">Reference proteome</keyword>
<keyword evidence="6 8" id="KW-1133">Transmembrane helix</keyword>
<dbReference type="NCBIfam" id="TIGR00792">
    <property type="entry name" value="gph"/>
    <property type="match status" value="1"/>
</dbReference>
<organism evidence="9 10">
    <name type="scientific">Biostraticola tofi</name>
    <dbReference type="NCBI Taxonomy" id="466109"/>
    <lineage>
        <taxon>Bacteria</taxon>
        <taxon>Pseudomonadati</taxon>
        <taxon>Pseudomonadota</taxon>
        <taxon>Gammaproteobacteria</taxon>
        <taxon>Enterobacterales</taxon>
        <taxon>Bruguierivoracaceae</taxon>
        <taxon>Biostraticola</taxon>
    </lineage>
</organism>
<evidence type="ECO:0000256" key="2">
    <source>
        <dbReference type="ARBA" id="ARBA00009617"/>
    </source>
</evidence>
<comment type="subcellular location">
    <subcellularLocation>
        <location evidence="1">Cell membrane</location>
        <topology evidence="1">Multi-pass membrane protein</topology>
    </subcellularLocation>
</comment>
<name>A0A4R3YTX4_9GAMM</name>
<evidence type="ECO:0000313" key="9">
    <source>
        <dbReference type="EMBL" id="TCV95178.1"/>
    </source>
</evidence>
<dbReference type="PROSITE" id="PS00872">
    <property type="entry name" value="NA_GALACTOSIDE_SYMP"/>
    <property type="match status" value="1"/>
</dbReference>
<dbReference type="GO" id="GO:0015293">
    <property type="term" value="F:symporter activity"/>
    <property type="evidence" value="ECO:0007669"/>
    <property type="project" value="InterPro"/>
</dbReference>
<evidence type="ECO:0000256" key="8">
    <source>
        <dbReference type="SAM" id="Phobius"/>
    </source>
</evidence>
<feature type="transmembrane region" description="Helical" evidence="8">
    <location>
        <begin position="242"/>
        <end position="271"/>
    </location>
</feature>
<comment type="similarity">
    <text evidence="2">Belongs to the sodium:galactoside symporter (TC 2.A.2) family.</text>
</comment>
<keyword evidence="3" id="KW-0813">Transport</keyword>
<protein>
    <submittedName>
        <fullName evidence="9">Sugar (Glycoside-pentoside-hexuronide) transporter</fullName>
    </submittedName>
</protein>
<evidence type="ECO:0000256" key="6">
    <source>
        <dbReference type="ARBA" id="ARBA00022989"/>
    </source>
</evidence>
<evidence type="ECO:0000256" key="3">
    <source>
        <dbReference type="ARBA" id="ARBA00022448"/>
    </source>
</evidence>
<proteinExistence type="inferred from homology"/>
<evidence type="ECO:0000256" key="4">
    <source>
        <dbReference type="ARBA" id="ARBA00022475"/>
    </source>
</evidence>
<evidence type="ECO:0000313" key="10">
    <source>
        <dbReference type="Proteomes" id="UP000295719"/>
    </source>
</evidence>
<dbReference type="GO" id="GO:0005886">
    <property type="term" value="C:plasma membrane"/>
    <property type="evidence" value="ECO:0007669"/>
    <property type="project" value="UniProtKB-SubCell"/>
</dbReference>
<feature type="transmembrane region" description="Helical" evidence="8">
    <location>
        <begin position="308"/>
        <end position="326"/>
    </location>
</feature>
<feature type="transmembrane region" description="Helical" evidence="8">
    <location>
        <begin position="418"/>
        <end position="440"/>
    </location>
</feature>
<dbReference type="EMBL" id="SMCR01000006">
    <property type="protein sequence ID" value="TCV95178.1"/>
    <property type="molecule type" value="Genomic_DNA"/>
</dbReference>
<feature type="transmembrane region" description="Helical" evidence="8">
    <location>
        <begin position="53"/>
        <end position="72"/>
    </location>
</feature>
<feature type="transmembrane region" description="Helical" evidence="8">
    <location>
        <begin position="277"/>
        <end position="296"/>
    </location>
</feature>
<feature type="transmembrane region" description="Helical" evidence="8">
    <location>
        <begin position="193"/>
        <end position="213"/>
    </location>
</feature>
<feature type="transmembrane region" description="Helical" evidence="8">
    <location>
        <begin position="377"/>
        <end position="398"/>
    </location>
</feature>
<dbReference type="InterPro" id="IPR039672">
    <property type="entry name" value="MFS_2"/>
</dbReference>
<feature type="transmembrane region" description="Helical" evidence="8">
    <location>
        <begin position="332"/>
        <end position="356"/>
    </location>
</feature>
<evidence type="ECO:0000256" key="5">
    <source>
        <dbReference type="ARBA" id="ARBA00022692"/>
    </source>
</evidence>
<keyword evidence="5 8" id="KW-0812">Transmembrane</keyword>
<evidence type="ECO:0000256" key="1">
    <source>
        <dbReference type="ARBA" id="ARBA00004651"/>
    </source>
</evidence>
<dbReference type="InterPro" id="IPR036259">
    <property type="entry name" value="MFS_trans_sf"/>
</dbReference>
<dbReference type="SUPFAM" id="SSF103473">
    <property type="entry name" value="MFS general substrate transporter"/>
    <property type="match status" value="1"/>
</dbReference>
<dbReference type="GO" id="GO:0008643">
    <property type="term" value="P:carbohydrate transport"/>
    <property type="evidence" value="ECO:0007669"/>
    <property type="project" value="InterPro"/>
</dbReference>
<sequence>MITEELFNKDTTRLERLSIKEKMGFGFGDAACNMIWGPITMFLTYFYTDIYRLDPALIASLLLFVRVFDAVADPFMGAVADRTRSRWGRFRPYLLWGAVPFVISCMMMFYTPEASERFKIFYAFAAYFILSGIYTIVNIPYCSLGGVITSNPEERVSCQQYRFAMAGVAILFCSLTLLPLVEFLGSGNRQMGFFWAMTLFALMGLAMFLTCFYTTRERVKALQENEEGIFRSFISILKNDQWVICAAGMFLDCVPSFIRGGAIIFFAKYVMQLNTTWITLFMSVGVAATILGSMLTKYFTTRWCKVRVYIGIKLVLVFMSLGFYLIDPLNLTLMLVFYVVLNIIHQITTPILWSFIGDVDDYGEWKLGKRMSGICASGNLFALKLSLAFCGAFIAITLSLTDYIPDNPAQPAQALSGILFLVSLVPAIGYLASALLFRFYRLDRHTMREIQLALLAREKSVKRDER</sequence>
<feature type="transmembrane region" description="Helical" evidence="8">
    <location>
        <begin position="93"/>
        <end position="110"/>
    </location>
</feature>
<dbReference type="InterPro" id="IPR018043">
    <property type="entry name" value="Na/Gal_symport_CS"/>
</dbReference>
<dbReference type="PANTHER" id="PTHR11328:SF24">
    <property type="entry name" value="MAJOR FACILITATOR SUPERFAMILY (MFS) PROFILE DOMAIN-CONTAINING PROTEIN"/>
    <property type="match status" value="1"/>
</dbReference>
<dbReference type="RefSeq" id="WP_131865865.1">
    <property type="nucleotide sequence ID" value="NZ_SMCR01000006.1"/>
</dbReference>
<feature type="transmembrane region" description="Helical" evidence="8">
    <location>
        <begin position="23"/>
        <end position="47"/>
    </location>
</feature>
<dbReference type="GO" id="GO:0006814">
    <property type="term" value="P:sodium ion transport"/>
    <property type="evidence" value="ECO:0007669"/>
    <property type="project" value="InterPro"/>
</dbReference>
<keyword evidence="4" id="KW-1003">Cell membrane</keyword>
<accession>A0A4R3YTX4</accession>
<dbReference type="OrthoDB" id="181905at2"/>